<dbReference type="InParanoid" id="A0A2P6MRR7"/>
<feature type="compositionally biased region" description="Basic and acidic residues" evidence="6">
    <location>
        <begin position="233"/>
        <end position="248"/>
    </location>
</feature>
<accession>A0A2P6MRR7</accession>
<dbReference type="GO" id="GO:0006289">
    <property type="term" value="P:nucleotide-excision repair"/>
    <property type="evidence" value="ECO:0007669"/>
    <property type="project" value="InterPro"/>
</dbReference>
<dbReference type="SMART" id="SM01032">
    <property type="entry name" value="BHD_3"/>
    <property type="match status" value="1"/>
</dbReference>
<dbReference type="FunFam" id="3.30.70.2460:FF:000001">
    <property type="entry name" value="DNA repair protein Rad4 family"/>
    <property type="match status" value="1"/>
</dbReference>
<evidence type="ECO:0000256" key="2">
    <source>
        <dbReference type="ARBA" id="ARBA00009525"/>
    </source>
</evidence>
<dbReference type="Pfam" id="PF03835">
    <property type="entry name" value="Rad4"/>
    <property type="match status" value="1"/>
</dbReference>
<dbReference type="GO" id="GO:0071942">
    <property type="term" value="C:XPC complex"/>
    <property type="evidence" value="ECO:0007669"/>
    <property type="project" value="TreeGrafter"/>
</dbReference>
<dbReference type="InterPro" id="IPR004583">
    <property type="entry name" value="DNA_repair_Rad4"/>
</dbReference>
<feature type="region of interest" description="Disordered" evidence="6">
    <location>
        <begin position="264"/>
        <end position="302"/>
    </location>
</feature>
<feature type="region of interest" description="Disordered" evidence="6">
    <location>
        <begin position="132"/>
        <end position="248"/>
    </location>
</feature>
<feature type="region of interest" description="Disordered" evidence="6">
    <location>
        <begin position="695"/>
        <end position="716"/>
    </location>
</feature>
<dbReference type="GO" id="GO:0003697">
    <property type="term" value="F:single-stranded DNA binding"/>
    <property type="evidence" value="ECO:0007669"/>
    <property type="project" value="TreeGrafter"/>
</dbReference>
<gene>
    <name evidence="10" type="ORF">PROFUN_10281</name>
</gene>
<name>A0A2P6MRR7_9EUKA</name>
<organism evidence="10 11">
    <name type="scientific">Planoprotostelium fungivorum</name>
    <dbReference type="NCBI Taxonomy" id="1890364"/>
    <lineage>
        <taxon>Eukaryota</taxon>
        <taxon>Amoebozoa</taxon>
        <taxon>Evosea</taxon>
        <taxon>Variosea</taxon>
        <taxon>Cavosteliida</taxon>
        <taxon>Cavosteliaceae</taxon>
        <taxon>Planoprotostelium</taxon>
    </lineage>
</organism>
<dbReference type="GO" id="GO:0005737">
    <property type="term" value="C:cytoplasm"/>
    <property type="evidence" value="ECO:0007669"/>
    <property type="project" value="TreeGrafter"/>
</dbReference>
<feature type="domain" description="Rad4 beta-hairpin" evidence="8">
    <location>
        <begin position="678"/>
        <end position="719"/>
    </location>
</feature>
<dbReference type="Gene3D" id="3.90.260.10">
    <property type="entry name" value="Transglutaminase-like"/>
    <property type="match status" value="1"/>
</dbReference>
<keyword evidence="4" id="KW-0234">DNA repair</keyword>
<comment type="subcellular location">
    <subcellularLocation>
        <location evidence="1">Nucleus</location>
    </subcellularLocation>
</comment>
<dbReference type="InterPro" id="IPR036985">
    <property type="entry name" value="Transglutaminase-like_sf"/>
</dbReference>
<evidence type="ECO:0000256" key="4">
    <source>
        <dbReference type="ARBA" id="ARBA00023204"/>
    </source>
</evidence>
<sequence>MSGRRWNRNAAEGGSRGTKRKKGQGLSLGLPAASEIPLLPADENEEPDENQEIDRDMISSFTGSTLSKAKKNRITNQFLTQLNQQKADKEAKQVKRKPLIEKKQINGEAPLPHQRRRTVPIPFLVDQELDLQVDEEEEADKRKRLEENRKADEENARRQRELFNESQMEEIVEEEVEKEVEVEEKDGAESVSLQTVQNSFTFLDPVENEARKQAKRGKPKKKTPSKTTKPRKTRETPSRRREFEEKIKSMTEEEAIELAKNYVDQGNEPTTKMEKPRKKRKSQGMMDEFEDEEEPVQRQAEEEWEDIQITTNHAAAPLQVCTNGDININLRRNVKEEKKVKKKGITKEDREDIAELHKAHLVTLIAHVTWVNKQIDDEEVKGLMLSTVPQELVWEGQSDLVDRSLVRSVVQHFRSQFRVVQFEKEKKPSNRNPLLRVIKRKSATPIQAVQLVAALFRSIGINVRYCVAIDPVPIKATVKTTVHIKQLKEAPIDCDFDPVANGATNHQDPIRKVWIEFYSTTENRWSTLDLFNKKSADKLVHDDPRALIDPRRPFGYVFAIEHDYIKDITRRYSLRWSVTKQFRVFEERWLFHIFRRLSSKAFKNRGPEFKRREMEDERSLMLCEEIEEFPTSAEGFRRHPTYTLEKFITKYQMLMPDAQPVGEFKEMAVYKREDVKELHSMDKWLQEGRVVKEGEEPLKKVPKKKQREEEKPQKIPAPPQERELVNINGQEFTAEEIDMAMEQARIQNEEESAPLTSLYGLWQTLPYEPQVASDGVVPRNRYGNVYLFKPDMCPIGCVHIRKPGLGKICKTLGIDYAPAMVAWETKMGRSVPLLDGYVVCEEQSEILVEAWEQNEQRVREERQKKKEKLVYGRWKRILIKMITRARVDEKYGEREDNGLIHGTNVEEKKEKTKKTKKGGPHEHEFEEVMIDGEKGVYENRCTCGLKIRFEKL</sequence>
<evidence type="ECO:0000256" key="1">
    <source>
        <dbReference type="ARBA" id="ARBA00004123"/>
    </source>
</evidence>
<evidence type="ECO:0000259" key="8">
    <source>
        <dbReference type="SMART" id="SM01031"/>
    </source>
</evidence>
<dbReference type="InterPro" id="IPR018325">
    <property type="entry name" value="Rad4/PNGase_transGLS-fold"/>
</dbReference>
<dbReference type="SMART" id="SM01030">
    <property type="entry name" value="BHD_1"/>
    <property type="match status" value="1"/>
</dbReference>
<evidence type="ECO:0000256" key="6">
    <source>
        <dbReference type="SAM" id="MobiDB-lite"/>
    </source>
</evidence>
<dbReference type="GO" id="GO:0003684">
    <property type="term" value="F:damaged DNA binding"/>
    <property type="evidence" value="ECO:0007669"/>
    <property type="project" value="InterPro"/>
</dbReference>
<evidence type="ECO:0000313" key="11">
    <source>
        <dbReference type="Proteomes" id="UP000241769"/>
    </source>
</evidence>
<dbReference type="Gene3D" id="2.20.20.110">
    <property type="entry name" value="Rad4, beta-hairpin domain BHD1"/>
    <property type="match status" value="1"/>
</dbReference>
<feature type="region of interest" description="Disordered" evidence="6">
    <location>
        <begin position="84"/>
        <end position="114"/>
    </location>
</feature>
<comment type="similarity">
    <text evidence="2">Belongs to the XPC family.</text>
</comment>
<feature type="compositionally biased region" description="Basic and acidic residues" evidence="6">
    <location>
        <begin position="86"/>
        <end position="105"/>
    </location>
</feature>
<comment type="caution">
    <text evidence="10">The sequence shown here is derived from an EMBL/GenBank/DDBJ whole genome shotgun (WGS) entry which is preliminary data.</text>
</comment>
<dbReference type="InterPro" id="IPR038765">
    <property type="entry name" value="Papain-like_cys_pep_sf"/>
</dbReference>
<dbReference type="Pfam" id="PF10403">
    <property type="entry name" value="BHD_1"/>
    <property type="match status" value="1"/>
</dbReference>
<feature type="compositionally biased region" description="Basic residues" evidence="6">
    <location>
        <begin position="213"/>
        <end position="232"/>
    </location>
</feature>
<protein>
    <recommendedName>
        <fullName evidence="12">DNA repair protein</fullName>
    </recommendedName>
</protein>
<dbReference type="InterPro" id="IPR018327">
    <property type="entry name" value="BHD_2"/>
</dbReference>
<reference evidence="10 11" key="1">
    <citation type="journal article" date="2018" name="Genome Biol. Evol.">
        <title>Multiple Roots of Fruiting Body Formation in Amoebozoa.</title>
        <authorList>
            <person name="Hillmann F."/>
            <person name="Forbes G."/>
            <person name="Novohradska S."/>
            <person name="Ferling I."/>
            <person name="Riege K."/>
            <person name="Groth M."/>
            <person name="Westermann M."/>
            <person name="Marz M."/>
            <person name="Spaller T."/>
            <person name="Winckler T."/>
            <person name="Schaap P."/>
            <person name="Glockner G."/>
        </authorList>
    </citation>
    <scope>NUCLEOTIDE SEQUENCE [LARGE SCALE GENOMIC DNA]</scope>
    <source>
        <strain evidence="10 11">Jena</strain>
    </source>
</reference>
<feature type="compositionally biased region" description="Basic and acidic residues" evidence="6">
    <location>
        <begin position="139"/>
        <end position="163"/>
    </location>
</feature>
<keyword evidence="5" id="KW-0539">Nucleus</keyword>
<feature type="compositionally biased region" description="Basic and acidic residues" evidence="6">
    <location>
        <begin position="900"/>
        <end position="910"/>
    </location>
</feature>
<dbReference type="AlphaFoldDB" id="A0A2P6MRR7"/>
<evidence type="ECO:0000259" key="7">
    <source>
        <dbReference type="SMART" id="SM01030"/>
    </source>
</evidence>
<feature type="domain" description="Rad4 beta-hairpin" evidence="7">
    <location>
        <begin position="625"/>
        <end position="676"/>
    </location>
</feature>
<dbReference type="GO" id="GO:0006298">
    <property type="term" value="P:mismatch repair"/>
    <property type="evidence" value="ECO:0007669"/>
    <property type="project" value="TreeGrafter"/>
</dbReference>
<dbReference type="Gene3D" id="3.30.70.2460">
    <property type="entry name" value="Rad4, beta-hairpin domain BHD3"/>
    <property type="match status" value="1"/>
</dbReference>
<keyword evidence="3" id="KW-0227">DNA damage</keyword>
<feature type="region of interest" description="Disordered" evidence="6">
    <location>
        <begin position="900"/>
        <end position="921"/>
    </location>
</feature>
<evidence type="ECO:0000256" key="3">
    <source>
        <dbReference type="ARBA" id="ARBA00022763"/>
    </source>
</evidence>
<dbReference type="PANTHER" id="PTHR12135">
    <property type="entry name" value="DNA REPAIR PROTEIN XP-C / RAD4"/>
    <property type="match status" value="1"/>
</dbReference>
<dbReference type="Pfam" id="PF10405">
    <property type="entry name" value="BHD_3"/>
    <property type="match status" value="1"/>
</dbReference>
<dbReference type="Pfam" id="PF10404">
    <property type="entry name" value="BHD_2"/>
    <property type="match status" value="1"/>
</dbReference>
<dbReference type="InterPro" id="IPR018328">
    <property type="entry name" value="Rad4_beta-hairpin_dom3"/>
</dbReference>
<evidence type="ECO:0000259" key="9">
    <source>
        <dbReference type="SMART" id="SM01032"/>
    </source>
</evidence>
<feature type="compositionally biased region" description="Acidic residues" evidence="6">
    <location>
        <begin position="167"/>
        <end position="186"/>
    </location>
</feature>
<dbReference type="OrthoDB" id="300780at2759"/>
<dbReference type="InterPro" id="IPR018326">
    <property type="entry name" value="Rad4_beta-hairpin_dom1"/>
</dbReference>
<dbReference type="SMART" id="SM01031">
    <property type="entry name" value="BHD_2"/>
    <property type="match status" value="1"/>
</dbReference>
<proteinExistence type="inferred from homology"/>
<dbReference type="GO" id="GO:0000111">
    <property type="term" value="C:nucleotide-excision repair factor 2 complex"/>
    <property type="evidence" value="ECO:0007669"/>
    <property type="project" value="TreeGrafter"/>
</dbReference>
<feature type="domain" description="Rad4 beta-hairpin" evidence="9">
    <location>
        <begin position="777"/>
        <end position="851"/>
    </location>
</feature>
<feature type="compositionally biased region" description="Polar residues" evidence="6">
    <location>
        <begin position="191"/>
        <end position="201"/>
    </location>
</feature>
<dbReference type="PANTHER" id="PTHR12135:SF0">
    <property type="entry name" value="DNA REPAIR PROTEIN COMPLEMENTING XP-C CELLS"/>
    <property type="match status" value="1"/>
</dbReference>
<feature type="region of interest" description="Disordered" evidence="6">
    <location>
        <begin position="1"/>
        <end position="72"/>
    </location>
</feature>
<dbReference type="Proteomes" id="UP000241769">
    <property type="component" value="Unassembled WGS sequence"/>
</dbReference>
<dbReference type="InterPro" id="IPR042488">
    <property type="entry name" value="Rad4_BHD3_sf"/>
</dbReference>
<dbReference type="SUPFAM" id="SSF54001">
    <property type="entry name" value="Cysteine proteinases"/>
    <property type="match status" value="1"/>
</dbReference>
<evidence type="ECO:0000313" key="10">
    <source>
        <dbReference type="EMBL" id="PRP74383.1"/>
    </source>
</evidence>
<dbReference type="EMBL" id="MDYQ01000464">
    <property type="protein sequence ID" value="PRP74383.1"/>
    <property type="molecule type" value="Genomic_DNA"/>
</dbReference>
<evidence type="ECO:0000256" key="5">
    <source>
        <dbReference type="ARBA" id="ARBA00023242"/>
    </source>
</evidence>
<keyword evidence="11" id="KW-1185">Reference proteome</keyword>
<feature type="compositionally biased region" description="Acidic residues" evidence="6">
    <location>
        <begin position="42"/>
        <end position="51"/>
    </location>
</feature>
<dbReference type="STRING" id="1890364.A0A2P6MRR7"/>
<evidence type="ECO:0008006" key="12">
    <source>
        <dbReference type="Google" id="ProtNLM"/>
    </source>
</evidence>